<sequence length="270" mass="30174">MEAEGKKRKLEEISVEELVPKLDTCVNCECEFDHNLNDGEHDPCEYHPGRKQLNEDAEIWEEYKEWSTGPMEDTIDMYEYGSGWQWTCCEGEGNWGGCVPHKGKKHPEGLAASPKRESGAESAPDAKHQKVDDSDKKSSNSVIDFTNEAEAPKATQSEVEVPSQAPEVLTLSDSSAEEEDEGSFEGMESENIETCTYCGKEYDGDGDEDCLSHDEDLTIVEDCPLSEAEREELDVEKNPEWFVWSCCGEPADSEGCRLISSHHPDRGMGY</sequence>
<dbReference type="RefSeq" id="XP_024736179.1">
    <property type="nucleotide sequence ID" value="XM_024883277.1"/>
</dbReference>
<evidence type="ECO:0008006" key="4">
    <source>
        <dbReference type="Google" id="ProtNLM"/>
    </source>
</evidence>
<dbReference type="PANTHER" id="PTHR38167:SF1">
    <property type="entry name" value="C2H2-TYPE DOMAIN-CONTAINING PROTEIN"/>
    <property type="match status" value="1"/>
</dbReference>
<accession>A0A2J6T8D7</accession>
<dbReference type="Proteomes" id="UP000235371">
    <property type="component" value="Unassembled WGS sequence"/>
</dbReference>
<organism evidence="2 3">
    <name type="scientific">Hyaloscypha bicolor E</name>
    <dbReference type="NCBI Taxonomy" id="1095630"/>
    <lineage>
        <taxon>Eukaryota</taxon>
        <taxon>Fungi</taxon>
        <taxon>Dikarya</taxon>
        <taxon>Ascomycota</taxon>
        <taxon>Pezizomycotina</taxon>
        <taxon>Leotiomycetes</taxon>
        <taxon>Helotiales</taxon>
        <taxon>Hyaloscyphaceae</taxon>
        <taxon>Hyaloscypha</taxon>
        <taxon>Hyaloscypha bicolor</taxon>
    </lineage>
</organism>
<dbReference type="EMBL" id="KZ613817">
    <property type="protein sequence ID" value="PMD59275.1"/>
    <property type="molecule type" value="Genomic_DNA"/>
</dbReference>
<feature type="compositionally biased region" description="Basic and acidic residues" evidence="1">
    <location>
        <begin position="114"/>
        <end position="138"/>
    </location>
</feature>
<keyword evidence="3" id="KW-1185">Reference proteome</keyword>
<dbReference type="PANTHER" id="PTHR38167">
    <property type="entry name" value="C2H2-TYPE DOMAIN-CONTAINING PROTEIN"/>
    <property type="match status" value="1"/>
</dbReference>
<dbReference type="OrthoDB" id="5422613at2759"/>
<protein>
    <recommendedName>
        <fullName evidence="4">C2H2-type domain-containing protein</fullName>
    </recommendedName>
</protein>
<evidence type="ECO:0000256" key="1">
    <source>
        <dbReference type="SAM" id="MobiDB-lite"/>
    </source>
</evidence>
<name>A0A2J6T8D7_9HELO</name>
<feature type="region of interest" description="Disordered" evidence="1">
    <location>
        <begin position="105"/>
        <end position="190"/>
    </location>
</feature>
<evidence type="ECO:0000313" key="3">
    <source>
        <dbReference type="Proteomes" id="UP000235371"/>
    </source>
</evidence>
<proteinExistence type="predicted"/>
<feature type="compositionally biased region" description="Acidic residues" evidence="1">
    <location>
        <begin position="175"/>
        <end position="190"/>
    </location>
</feature>
<gene>
    <name evidence="2" type="ORF">K444DRAFT_630884</name>
</gene>
<dbReference type="InParanoid" id="A0A2J6T8D7"/>
<dbReference type="GeneID" id="36591354"/>
<evidence type="ECO:0000313" key="2">
    <source>
        <dbReference type="EMBL" id="PMD59275.1"/>
    </source>
</evidence>
<dbReference type="AlphaFoldDB" id="A0A2J6T8D7"/>
<reference evidence="2 3" key="1">
    <citation type="submission" date="2016-04" db="EMBL/GenBank/DDBJ databases">
        <title>A degradative enzymes factory behind the ericoid mycorrhizal symbiosis.</title>
        <authorList>
            <consortium name="DOE Joint Genome Institute"/>
            <person name="Martino E."/>
            <person name="Morin E."/>
            <person name="Grelet G."/>
            <person name="Kuo A."/>
            <person name="Kohler A."/>
            <person name="Daghino S."/>
            <person name="Barry K."/>
            <person name="Choi C."/>
            <person name="Cichocki N."/>
            <person name="Clum A."/>
            <person name="Copeland A."/>
            <person name="Hainaut M."/>
            <person name="Haridas S."/>
            <person name="Labutti K."/>
            <person name="Lindquist E."/>
            <person name="Lipzen A."/>
            <person name="Khouja H.-R."/>
            <person name="Murat C."/>
            <person name="Ohm R."/>
            <person name="Olson A."/>
            <person name="Spatafora J."/>
            <person name="Veneault-Fourrey C."/>
            <person name="Henrissat B."/>
            <person name="Grigoriev I."/>
            <person name="Martin F."/>
            <person name="Perotto S."/>
        </authorList>
    </citation>
    <scope>NUCLEOTIDE SEQUENCE [LARGE SCALE GENOMIC DNA]</scope>
    <source>
        <strain evidence="2 3">E</strain>
    </source>
</reference>